<proteinExistence type="predicted"/>
<name>A0A917PBM6_9DEIO</name>
<dbReference type="EMBL" id="BMOE01000003">
    <property type="protein sequence ID" value="GGJ69595.1"/>
    <property type="molecule type" value="Genomic_DNA"/>
</dbReference>
<dbReference type="SUPFAM" id="SSF53474">
    <property type="entry name" value="alpha/beta-Hydrolases"/>
    <property type="match status" value="1"/>
</dbReference>
<dbReference type="GO" id="GO:0005976">
    <property type="term" value="P:polysaccharide metabolic process"/>
    <property type="evidence" value="ECO:0007669"/>
    <property type="project" value="TreeGrafter"/>
</dbReference>
<keyword evidence="5" id="KW-1185">Reference proteome</keyword>
<dbReference type="PANTHER" id="PTHR40111">
    <property type="entry name" value="CEPHALOSPORIN-C DEACETYLASE"/>
    <property type="match status" value="1"/>
</dbReference>
<evidence type="ECO:0000313" key="5">
    <source>
        <dbReference type="Proteomes" id="UP000635726"/>
    </source>
</evidence>
<dbReference type="Pfam" id="PF05448">
    <property type="entry name" value="AXE1"/>
    <property type="match status" value="1"/>
</dbReference>
<comment type="caution">
    <text evidence="4">The sequence shown here is derived from an EMBL/GenBank/DDBJ whole genome shotgun (WGS) entry which is preliminary data.</text>
</comment>
<accession>A0A917PBM6</accession>
<dbReference type="PANTHER" id="PTHR40111:SF1">
    <property type="entry name" value="CEPHALOSPORIN-C DEACETYLASE"/>
    <property type="match status" value="1"/>
</dbReference>
<feature type="active site" description="Nucleophile" evidence="1">
    <location>
        <position position="195"/>
    </location>
</feature>
<dbReference type="GO" id="GO:0052689">
    <property type="term" value="F:carboxylic ester hydrolase activity"/>
    <property type="evidence" value="ECO:0007669"/>
    <property type="project" value="TreeGrafter"/>
</dbReference>
<dbReference type="InterPro" id="IPR029058">
    <property type="entry name" value="AB_hydrolase_fold"/>
</dbReference>
<evidence type="ECO:0000313" key="4">
    <source>
        <dbReference type="EMBL" id="GGJ69595.1"/>
    </source>
</evidence>
<evidence type="ECO:0000259" key="3">
    <source>
        <dbReference type="Pfam" id="PF05448"/>
    </source>
</evidence>
<protein>
    <submittedName>
        <fullName evidence="4">Cephalosporin-C deacetylase</fullName>
    </submittedName>
</protein>
<feature type="active site" description="Charge relay system" evidence="1">
    <location>
        <position position="310"/>
    </location>
</feature>
<sequence>MVALLYSAVMHFDLPLEQLEGYDPRETAPHDFLPFWQETLAQARMHDLNARFDPLVTPLRQVEVQDVTFSGHGGAPIRGWLLTPAGTTGPLPCVVEFIGYGGGRGHPTDWLTWPSAGYATLVMDTRGQGTAWRQGDTPDPGADGAPHLPGFMTQGIRHRDTYYYRRVVTDAVRAVEAARTHPRVDAARIAVSGGSQGGGLALAVAGLVPDLALCMTDVPFLTHFRRAVTLTDSAPYSEIAQYLRIHRTRVDEVMGTLAYFDTLHFAPLAMAPAVFSVGLMDAVCPPSTVYAAYNRYAGRKEMHVYSFNGHEGGEGTHLQVKLAALNAHLPLD</sequence>
<feature type="active site" description="Charge relay system" evidence="1">
    <location>
        <position position="281"/>
    </location>
</feature>
<dbReference type="AlphaFoldDB" id="A0A917PBM6"/>
<gene>
    <name evidence="4" type="primary">axeA</name>
    <name evidence="4" type="ORF">GCM10008939_12480</name>
</gene>
<dbReference type="RefSeq" id="WP_229670822.1">
    <property type="nucleotide sequence ID" value="NZ_BMOE01000003.1"/>
</dbReference>
<dbReference type="Gene3D" id="3.40.50.1820">
    <property type="entry name" value="alpha/beta hydrolase"/>
    <property type="match status" value="1"/>
</dbReference>
<dbReference type="Proteomes" id="UP000635726">
    <property type="component" value="Unassembled WGS sequence"/>
</dbReference>
<feature type="binding site" evidence="2">
    <location>
        <position position="100"/>
    </location>
    <ligand>
        <name>substrate</name>
    </ligand>
</feature>
<evidence type="ECO:0000256" key="1">
    <source>
        <dbReference type="PIRSR" id="PIRSR639069-1"/>
    </source>
</evidence>
<dbReference type="InterPro" id="IPR039069">
    <property type="entry name" value="CE7"/>
</dbReference>
<feature type="domain" description="Acetyl xylan esterase" evidence="3">
    <location>
        <begin position="11"/>
        <end position="315"/>
    </location>
</feature>
<reference evidence="4" key="2">
    <citation type="submission" date="2020-09" db="EMBL/GenBank/DDBJ databases">
        <authorList>
            <person name="Sun Q."/>
            <person name="Ohkuma M."/>
        </authorList>
    </citation>
    <scope>NUCLEOTIDE SEQUENCE</scope>
    <source>
        <strain evidence="4">JCM 14371</strain>
    </source>
</reference>
<dbReference type="InterPro" id="IPR008391">
    <property type="entry name" value="AXE1_dom"/>
</dbReference>
<organism evidence="4 5">
    <name type="scientific">Deinococcus aquiradiocola</name>
    <dbReference type="NCBI Taxonomy" id="393059"/>
    <lineage>
        <taxon>Bacteria</taxon>
        <taxon>Thermotogati</taxon>
        <taxon>Deinococcota</taxon>
        <taxon>Deinococci</taxon>
        <taxon>Deinococcales</taxon>
        <taxon>Deinococcaceae</taxon>
        <taxon>Deinococcus</taxon>
    </lineage>
</organism>
<reference evidence="4" key="1">
    <citation type="journal article" date="2014" name="Int. J. Syst. Evol. Microbiol.">
        <title>Complete genome sequence of Corynebacterium casei LMG S-19264T (=DSM 44701T), isolated from a smear-ripened cheese.</title>
        <authorList>
            <consortium name="US DOE Joint Genome Institute (JGI-PGF)"/>
            <person name="Walter F."/>
            <person name="Albersmeier A."/>
            <person name="Kalinowski J."/>
            <person name="Ruckert C."/>
        </authorList>
    </citation>
    <scope>NUCLEOTIDE SEQUENCE</scope>
    <source>
        <strain evidence="4">JCM 14371</strain>
    </source>
</reference>
<evidence type="ECO:0000256" key="2">
    <source>
        <dbReference type="PIRSR" id="PIRSR639069-2"/>
    </source>
</evidence>